<evidence type="ECO:0000256" key="1">
    <source>
        <dbReference type="PROSITE-ProRule" id="PRU00339"/>
    </source>
</evidence>
<dbReference type="PANTHER" id="PTHR38462:SF1">
    <property type="entry name" value="YPRB RIBONUCLEASE H-LIKE DOMAIN-CONTAINING PROTEIN"/>
    <property type="match status" value="1"/>
</dbReference>
<dbReference type="RefSeq" id="WP_122896930.1">
    <property type="nucleotide sequence ID" value="NZ_RHIB01000001.1"/>
</dbReference>
<dbReference type="EMBL" id="RHIB01000001">
    <property type="protein sequence ID" value="RNA69410.1"/>
    <property type="molecule type" value="Genomic_DNA"/>
</dbReference>
<dbReference type="AlphaFoldDB" id="A0A3M7TUU4"/>
<dbReference type="InterPro" id="IPR036397">
    <property type="entry name" value="RNaseH_sf"/>
</dbReference>
<feature type="domain" description="YprB ribonuclease H-like" evidence="3">
    <location>
        <begin position="109"/>
        <end position="278"/>
    </location>
</feature>
<dbReference type="Pfam" id="PF13482">
    <property type="entry name" value="RNase_H_2"/>
    <property type="match status" value="1"/>
</dbReference>
<dbReference type="Gene3D" id="1.25.40.10">
    <property type="entry name" value="Tetratricopeptide repeat domain"/>
    <property type="match status" value="1"/>
</dbReference>
<protein>
    <recommendedName>
        <fullName evidence="3">YprB ribonuclease H-like domain-containing protein</fullName>
    </recommendedName>
</protein>
<feature type="region of interest" description="Disordered" evidence="2">
    <location>
        <begin position="17"/>
        <end position="36"/>
    </location>
</feature>
<dbReference type="InterPro" id="IPR038720">
    <property type="entry name" value="YprB_RNase_H-like_dom"/>
</dbReference>
<name>A0A3M7TUU4_9BACI</name>
<dbReference type="Pfam" id="PF13181">
    <property type="entry name" value="TPR_8"/>
    <property type="match status" value="1"/>
</dbReference>
<evidence type="ECO:0000259" key="3">
    <source>
        <dbReference type="Pfam" id="PF13482"/>
    </source>
</evidence>
<dbReference type="GO" id="GO:0003676">
    <property type="term" value="F:nucleic acid binding"/>
    <property type="evidence" value="ECO:0007669"/>
    <property type="project" value="InterPro"/>
</dbReference>
<feature type="compositionally biased region" description="Basic and acidic residues" evidence="2">
    <location>
        <begin position="23"/>
        <end position="34"/>
    </location>
</feature>
<dbReference type="Gene3D" id="3.30.420.10">
    <property type="entry name" value="Ribonuclease H-like superfamily/Ribonuclease H"/>
    <property type="match status" value="1"/>
</dbReference>
<dbReference type="Proteomes" id="UP000278746">
    <property type="component" value="Unassembled WGS sequence"/>
</dbReference>
<organism evidence="4 5">
    <name type="scientific">Alteribacter keqinensis</name>
    <dbReference type="NCBI Taxonomy" id="2483800"/>
    <lineage>
        <taxon>Bacteria</taxon>
        <taxon>Bacillati</taxon>
        <taxon>Bacillota</taxon>
        <taxon>Bacilli</taxon>
        <taxon>Bacillales</taxon>
        <taxon>Bacillaceae</taxon>
        <taxon>Alteribacter</taxon>
    </lineage>
</organism>
<reference evidence="4 5" key="1">
    <citation type="submission" date="2018-10" db="EMBL/GenBank/DDBJ databases">
        <title>Bacillus Keqinensis sp. nov., a moderately halophilic bacterium isolated from a saline-alkaline lake.</title>
        <authorList>
            <person name="Wang H."/>
        </authorList>
    </citation>
    <scope>NUCLEOTIDE SEQUENCE [LARGE SCALE GENOMIC DNA]</scope>
    <source>
        <strain evidence="4 5">KQ-3</strain>
    </source>
</reference>
<evidence type="ECO:0000313" key="5">
    <source>
        <dbReference type="Proteomes" id="UP000278746"/>
    </source>
</evidence>
<sequence length="431" mass="50114">MVRGKLQRLKGYINTETDSVQRIPKDGPDPEQEKTSSFPFSYEKKWYDFGFELHFYEGEYSLIRRKTYPVSSFHGSSAFSDLFHVHKQWQEEEEDHPLSLKGVDLEDLLFFDTETTGLSSGAGTTIFLMGYSRIKGDQVEIVQHFMPGPASEAAFFHGFLTDFSDTNQLVSYNGKAFDWPHLKSRHAFVRNEVPKLPLFGHYDLLHAARRLWKAELPSCRLSIVEEEKLNVKRVNETPGSLAPILYFEYLNHEDPEELLGIFKHHEWDVLSLIVLFSRISQRLLHMPHVQTTGREHLEMGKWFEQAKNSQQAEAHYVKALEYDGGIRQEAYVKLGHIYKKQKNPEKAREFFEKSLTGTGESKAAREAYEELAKLIEHQDKDYEKALVYTNLAIESEKKISRLLRSHKPKTEGLLKRKTRLEIKIEKWGDSQ</sequence>
<dbReference type="PROSITE" id="PS50005">
    <property type="entry name" value="TPR"/>
    <property type="match status" value="1"/>
</dbReference>
<evidence type="ECO:0000313" key="4">
    <source>
        <dbReference type="EMBL" id="RNA69410.1"/>
    </source>
</evidence>
<feature type="repeat" description="TPR" evidence="1">
    <location>
        <begin position="328"/>
        <end position="361"/>
    </location>
</feature>
<comment type="caution">
    <text evidence="4">The sequence shown here is derived from an EMBL/GenBank/DDBJ whole genome shotgun (WGS) entry which is preliminary data.</text>
</comment>
<dbReference type="InterPro" id="IPR012337">
    <property type="entry name" value="RNaseH-like_sf"/>
</dbReference>
<dbReference type="PANTHER" id="PTHR38462">
    <property type="entry name" value="EXONUCLEASE-LIKE PROTEIN"/>
    <property type="match status" value="1"/>
</dbReference>
<dbReference type="InterPro" id="IPR011990">
    <property type="entry name" value="TPR-like_helical_dom_sf"/>
</dbReference>
<accession>A0A3M7TUU4</accession>
<keyword evidence="1" id="KW-0802">TPR repeat</keyword>
<dbReference type="SUPFAM" id="SSF48452">
    <property type="entry name" value="TPR-like"/>
    <property type="match status" value="1"/>
</dbReference>
<dbReference type="SMART" id="SM00028">
    <property type="entry name" value="TPR"/>
    <property type="match status" value="2"/>
</dbReference>
<dbReference type="SUPFAM" id="SSF53098">
    <property type="entry name" value="Ribonuclease H-like"/>
    <property type="match status" value="1"/>
</dbReference>
<keyword evidence="5" id="KW-1185">Reference proteome</keyword>
<dbReference type="OrthoDB" id="9790530at2"/>
<proteinExistence type="predicted"/>
<dbReference type="InterPro" id="IPR019734">
    <property type="entry name" value="TPR_rpt"/>
</dbReference>
<gene>
    <name evidence="4" type="ORF">EBO34_05590</name>
</gene>
<evidence type="ECO:0000256" key="2">
    <source>
        <dbReference type="SAM" id="MobiDB-lite"/>
    </source>
</evidence>